<accession>A0A7K3T8K0</accession>
<gene>
    <name evidence="3" type="ORF">GFD24_01185</name>
</gene>
<sequence length="192" mass="20299">MTSRSPHNVRSDNELLPWSHRQGYPMRVLVTLLAGVGAAVIGTFAHRMGASMNIPYGLVLAFVIVGLSTWCARSRCGVTGVAFHLIASGATAWMIAAASTGDALAPIGFSGDLPYFSQKAGYLWLLGMIVVQMAFLFMPPSWFVIDTRTSHAAADMPSADDAPAADDVSVSGEPVTDDSATDNLIGDPQQAR</sequence>
<evidence type="ECO:0000256" key="1">
    <source>
        <dbReference type="SAM" id="MobiDB-lite"/>
    </source>
</evidence>
<evidence type="ECO:0000256" key="2">
    <source>
        <dbReference type="SAM" id="Phobius"/>
    </source>
</evidence>
<comment type="caution">
    <text evidence="3">The sequence shown here is derived from an EMBL/GenBank/DDBJ whole genome shotgun (WGS) entry which is preliminary data.</text>
</comment>
<keyword evidence="2" id="KW-0812">Transmembrane</keyword>
<proteinExistence type="predicted"/>
<feature type="compositionally biased region" description="Low complexity" evidence="1">
    <location>
        <begin position="155"/>
        <end position="171"/>
    </location>
</feature>
<organism evidence="3 4">
    <name type="scientific">Bifidobacterium ramosum</name>
    <dbReference type="NCBI Taxonomy" id="1798158"/>
    <lineage>
        <taxon>Bacteria</taxon>
        <taxon>Bacillati</taxon>
        <taxon>Actinomycetota</taxon>
        <taxon>Actinomycetes</taxon>
        <taxon>Bifidobacteriales</taxon>
        <taxon>Bifidobacteriaceae</taxon>
        <taxon>Bifidobacterium</taxon>
    </lineage>
</organism>
<feature type="transmembrane region" description="Helical" evidence="2">
    <location>
        <begin position="81"/>
        <end position="101"/>
    </location>
</feature>
<evidence type="ECO:0000313" key="3">
    <source>
        <dbReference type="EMBL" id="NEG70861.1"/>
    </source>
</evidence>
<dbReference type="AlphaFoldDB" id="A0A7K3T8K0"/>
<dbReference type="OrthoDB" id="3238162at2"/>
<reference evidence="3 4" key="1">
    <citation type="submission" date="2019-10" db="EMBL/GenBank/DDBJ databases">
        <title>Bifidobacterium from non-human primates.</title>
        <authorList>
            <person name="Modesto M."/>
        </authorList>
    </citation>
    <scope>NUCLEOTIDE SEQUENCE [LARGE SCALE GENOMIC DNA]</scope>
    <source>
        <strain evidence="3 4">TREM</strain>
    </source>
</reference>
<dbReference type="Proteomes" id="UP000469943">
    <property type="component" value="Unassembled WGS sequence"/>
</dbReference>
<keyword evidence="2" id="KW-0472">Membrane</keyword>
<feature type="region of interest" description="Disordered" evidence="1">
    <location>
        <begin position="155"/>
        <end position="192"/>
    </location>
</feature>
<feature type="transmembrane region" description="Helical" evidence="2">
    <location>
        <begin position="54"/>
        <end position="72"/>
    </location>
</feature>
<dbReference type="RefSeq" id="WP_152357340.1">
    <property type="nucleotide sequence ID" value="NZ_WBSM01000001.1"/>
</dbReference>
<feature type="transmembrane region" description="Helical" evidence="2">
    <location>
        <begin position="121"/>
        <end position="138"/>
    </location>
</feature>
<protein>
    <submittedName>
        <fullName evidence="3">Alcohol dehydrogenase</fullName>
    </submittedName>
</protein>
<dbReference type="EMBL" id="WHZX01000001">
    <property type="protein sequence ID" value="NEG70861.1"/>
    <property type="molecule type" value="Genomic_DNA"/>
</dbReference>
<feature type="transmembrane region" description="Helical" evidence="2">
    <location>
        <begin position="28"/>
        <end position="48"/>
    </location>
</feature>
<evidence type="ECO:0000313" key="4">
    <source>
        <dbReference type="Proteomes" id="UP000469943"/>
    </source>
</evidence>
<keyword evidence="2" id="KW-1133">Transmembrane helix</keyword>
<name>A0A7K3T8K0_9BIFI</name>